<evidence type="ECO:0000256" key="1">
    <source>
        <dbReference type="SAM" id="SignalP"/>
    </source>
</evidence>
<dbReference type="Proteomes" id="UP000552757">
    <property type="component" value="Unassembled WGS sequence"/>
</dbReference>
<accession>A0A7W6DIB1</accession>
<sequence length="126" mass="13725">MHRRPIFALVMLWATMTSPAAAMSVNFGPVYVRFEGEAGTPADQAAVANLIIAIMSMFPDDNATICSIPSSSKEGAKRRAIVRDLLIAGHIAPSRLETIEFCKESWMSGKDPKGSVMVILNWLKSD</sequence>
<feature type="signal peptide" evidence="1">
    <location>
        <begin position="1"/>
        <end position="22"/>
    </location>
</feature>
<dbReference type="EMBL" id="JACIEB010000008">
    <property type="protein sequence ID" value="MBB3983287.1"/>
    <property type="molecule type" value="Genomic_DNA"/>
</dbReference>
<dbReference type="AlphaFoldDB" id="A0A7W6DIB1"/>
<keyword evidence="1" id="KW-0732">Signal</keyword>
<reference evidence="2 3" key="1">
    <citation type="submission" date="2020-08" db="EMBL/GenBank/DDBJ databases">
        <title>Genomic Encyclopedia of Type Strains, Phase IV (KMG-IV): sequencing the most valuable type-strain genomes for metagenomic binning, comparative biology and taxonomic classification.</title>
        <authorList>
            <person name="Goeker M."/>
        </authorList>
    </citation>
    <scope>NUCLEOTIDE SEQUENCE [LARGE SCALE GENOMIC DNA]</scope>
    <source>
        <strain evidence="2 3">DSM 29348</strain>
    </source>
</reference>
<comment type="caution">
    <text evidence="2">The sequence shown here is derived from an EMBL/GenBank/DDBJ whole genome shotgun (WGS) entry which is preliminary data.</text>
</comment>
<feature type="chain" id="PRO_5030961379" description="OmpA-like domain-containing protein" evidence="1">
    <location>
        <begin position="23"/>
        <end position="126"/>
    </location>
</feature>
<organism evidence="2 3">
    <name type="scientific">Sphingobium fontiphilum</name>
    <dbReference type="NCBI Taxonomy" id="944425"/>
    <lineage>
        <taxon>Bacteria</taxon>
        <taxon>Pseudomonadati</taxon>
        <taxon>Pseudomonadota</taxon>
        <taxon>Alphaproteobacteria</taxon>
        <taxon>Sphingomonadales</taxon>
        <taxon>Sphingomonadaceae</taxon>
        <taxon>Sphingobium</taxon>
    </lineage>
</organism>
<proteinExistence type="predicted"/>
<name>A0A7W6DIB1_9SPHN</name>
<keyword evidence="3" id="KW-1185">Reference proteome</keyword>
<evidence type="ECO:0000313" key="3">
    <source>
        <dbReference type="Proteomes" id="UP000552757"/>
    </source>
</evidence>
<evidence type="ECO:0008006" key="4">
    <source>
        <dbReference type="Google" id="ProtNLM"/>
    </source>
</evidence>
<gene>
    <name evidence="2" type="ORF">GGR44_002975</name>
</gene>
<evidence type="ECO:0000313" key="2">
    <source>
        <dbReference type="EMBL" id="MBB3983287.1"/>
    </source>
</evidence>
<protein>
    <recommendedName>
        <fullName evidence="4">OmpA-like domain-containing protein</fullName>
    </recommendedName>
</protein>